<keyword evidence="2" id="KW-0238">DNA-binding</keyword>
<evidence type="ECO:0000256" key="2">
    <source>
        <dbReference type="ARBA" id="ARBA00023125"/>
    </source>
</evidence>
<dbReference type="InterPro" id="IPR036693">
    <property type="entry name" value="TF_LuxR_autoind-bd_dom_sf"/>
</dbReference>
<dbReference type="InterPro" id="IPR036388">
    <property type="entry name" value="WH-like_DNA-bd_sf"/>
</dbReference>
<protein>
    <submittedName>
        <fullName evidence="5">LuxR family transcriptional regulator</fullName>
    </submittedName>
</protein>
<feature type="domain" description="HTH luxR-type" evidence="4">
    <location>
        <begin position="174"/>
        <end position="239"/>
    </location>
</feature>
<accession>A0ABU5I6N5</accession>
<dbReference type="EMBL" id="JAXLPB010000006">
    <property type="protein sequence ID" value="MDY8110742.1"/>
    <property type="molecule type" value="Genomic_DNA"/>
</dbReference>
<dbReference type="PROSITE" id="PS50043">
    <property type="entry name" value="HTH_LUXR_2"/>
    <property type="match status" value="1"/>
</dbReference>
<dbReference type="InterPro" id="IPR000792">
    <property type="entry name" value="Tscrpt_reg_LuxR_C"/>
</dbReference>
<dbReference type="PANTHER" id="PTHR44688">
    <property type="entry name" value="DNA-BINDING TRANSCRIPTIONAL ACTIVATOR DEVR_DOSR"/>
    <property type="match status" value="1"/>
</dbReference>
<sequence length="243" mass="27240">MTIPRDFKSIQNVFAVIEILRTIDDKAGLVCAVGDLSRDFGFDSFVVTRLPVKEQRVRPHVLLHSGWDDWLYNYDRSRYYLADPVARKCFETVEPFSWAEAAGGKLSPEAVKIMDDAASRGMQRGLAIPIIDHCGFHSVVSLVGGPDDLQDFEKRALQLFGYYVHGAAERIARIQATSATLSERELDILHLLACGKTMGTIGKELQISVETVKTHVKRARVKLQTKNVPQTIVEAMRSRQLLV</sequence>
<comment type="caution">
    <text evidence="5">The sequence shown here is derived from an EMBL/GenBank/DDBJ whole genome shotgun (WGS) entry which is preliminary data.</text>
</comment>
<keyword evidence="6" id="KW-1185">Reference proteome</keyword>
<dbReference type="PANTHER" id="PTHR44688:SF16">
    <property type="entry name" value="DNA-BINDING TRANSCRIPTIONAL ACTIVATOR DEVR_DOSR"/>
    <property type="match status" value="1"/>
</dbReference>
<dbReference type="SMART" id="SM00421">
    <property type="entry name" value="HTH_LUXR"/>
    <property type="match status" value="1"/>
</dbReference>
<gene>
    <name evidence="5" type="ORF">U0C82_16490</name>
</gene>
<dbReference type="SUPFAM" id="SSF75516">
    <property type="entry name" value="Pheromone-binding domain of LuxR-like quorum-sensing transcription factors"/>
    <property type="match status" value="1"/>
</dbReference>
<dbReference type="Proteomes" id="UP001294412">
    <property type="component" value="Unassembled WGS sequence"/>
</dbReference>
<dbReference type="CDD" id="cd06170">
    <property type="entry name" value="LuxR_C_like"/>
    <property type="match status" value="1"/>
</dbReference>
<evidence type="ECO:0000256" key="3">
    <source>
        <dbReference type="ARBA" id="ARBA00023163"/>
    </source>
</evidence>
<dbReference type="Gene3D" id="1.10.10.10">
    <property type="entry name" value="Winged helix-like DNA-binding domain superfamily/Winged helix DNA-binding domain"/>
    <property type="match status" value="1"/>
</dbReference>
<dbReference type="Pfam" id="PF00196">
    <property type="entry name" value="GerE"/>
    <property type="match status" value="1"/>
</dbReference>
<dbReference type="InterPro" id="IPR016032">
    <property type="entry name" value="Sig_transdc_resp-reg_C-effctor"/>
</dbReference>
<evidence type="ECO:0000313" key="5">
    <source>
        <dbReference type="EMBL" id="MDY8110742.1"/>
    </source>
</evidence>
<evidence type="ECO:0000256" key="1">
    <source>
        <dbReference type="ARBA" id="ARBA00023015"/>
    </source>
</evidence>
<reference evidence="5 6" key="1">
    <citation type="submission" date="2023-12" db="EMBL/GenBank/DDBJ databases">
        <title>Description of Novel Strain Fulvimarina sp. 2208YS6-2-32 isolated from Uroteuthis (Photololigo) edulis.</title>
        <authorList>
            <person name="Park J.-S."/>
        </authorList>
    </citation>
    <scope>NUCLEOTIDE SEQUENCE [LARGE SCALE GENOMIC DNA]</scope>
    <source>
        <strain evidence="5 6">2208YS6-2-32</strain>
    </source>
</reference>
<dbReference type="Gene3D" id="3.30.450.80">
    <property type="entry name" value="Transcription factor LuxR-like, autoinducer-binding domain"/>
    <property type="match status" value="1"/>
</dbReference>
<evidence type="ECO:0000313" key="6">
    <source>
        <dbReference type="Proteomes" id="UP001294412"/>
    </source>
</evidence>
<dbReference type="SUPFAM" id="SSF46894">
    <property type="entry name" value="C-terminal effector domain of the bipartite response regulators"/>
    <property type="match status" value="1"/>
</dbReference>
<proteinExistence type="predicted"/>
<dbReference type="Pfam" id="PF03472">
    <property type="entry name" value="Autoind_bind"/>
    <property type="match status" value="1"/>
</dbReference>
<evidence type="ECO:0000259" key="4">
    <source>
        <dbReference type="PROSITE" id="PS50043"/>
    </source>
</evidence>
<dbReference type="PRINTS" id="PR00038">
    <property type="entry name" value="HTHLUXR"/>
</dbReference>
<dbReference type="InterPro" id="IPR005143">
    <property type="entry name" value="TF_LuxR_autoind-bd_dom"/>
</dbReference>
<organism evidence="5 6">
    <name type="scientific">Fulvimarina uroteuthidis</name>
    <dbReference type="NCBI Taxonomy" id="3098149"/>
    <lineage>
        <taxon>Bacteria</taxon>
        <taxon>Pseudomonadati</taxon>
        <taxon>Pseudomonadota</taxon>
        <taxon>Alphaproteobacteria</taxon>
        <taxon>Hyphomicrobiales</taxon>
        <taxon>Aurantimonadaceae</taxon>
        <taxon>Fulvimarina</taxon>
    </lineage>
</organism>
<keyword evidence="1" id="KW-0805">Transcription regulation</keyword>
<keyword evidence="3" id="KW-0804">Transcription</keyword>
<dbReference type="RefSeq" id="WP_322188590.1">
    <property type="nucleotide sequence ID" value="NZ_JAXLPB010000006.1"/>
</dbReference>
<name>A0ABU5I6N5_9HYPH</name>